<evidence type="ECO:0000313" key="1">
    <source>
        <dbReference type="EMBL" id="SHK54551.1"/>
    </source>
</evidence>
<proteinExistence type="predicted"/>
<organism evidence="1 2">
    <name type="scientific">Rhodothermus profundi</name>
    <dbReference type="NCBI Taxonomy" id="633813"/>
    <lineage>
        <taxon>Bacteria</taxon>
        <taxon>Pseudomonadati</taxon>
        <taxon>Rhodothermota</taxon>
        <taxon>Rhodothermia</taxon>
        <taxon>Rhodothermales</taxon>
        <taxon>Rhodothermaceae</taxon>
        <taxon>Rhodothermus</taxon>
    </lineage>
</organism>
<protein>
    <submittedName>
        <fullName evidence="1">Uncharacterized protein</fullName>
    </submittedName>
</protein>
<accession>A0A1M6TC56</accession>
<evidence type="ECO:0000313" key="2">
    <source>
        <dbReference type="Proteomes" id="UP000185812"/>
    </source>
</evidence>
<dbReference type="RefSeq" id="WP_072715201.1">
    <property type="nucleotide sequence ID" value="NZ_FRAU01000004.1"/>
</dbReference>
<reference evidence="2" key="1">
    <citation type="submission" date="2016-11" db="EMBL/GenBank/DDBJ databases">
        <authorList>
            <person name="Varghese N."/>
            <person name="Submissions S."/>
        </authorList>
    </citation>
    <scope>NUCLEOTIDE SEQUENCE [LARGE SCALE GENOMIC DNA]</scope>
    <source>
        <strain evidence="2">DSM 22212</strain>
    </source>
</reference>
<name>A0A1M6TC56_9BACT</name>
<dbReference type="Proteomes" id="UP000185812">
    <property type="component" value="Unassembled WGS sequence"/>
</dbReference>
<dbReference type="AlphaFoldDB" id="A0A1M6TC56"/>
<dbReference type="EMBL" id="FRAU01000004">
    <property type="protein sequence ID" value="SHK54551.1"/>
    <property type="molecule type" value="Genomic_DNA"/>
</dbReference>
<keyword evidence="2" id="KW-1185">Reference proteome</keyword>
<dbReference type="OrthoDB" id="9922458at2"/>
<sequence length="81" mass="9490">MPNAYSGSTEQLLRRALELGLIDYYERRGEDRFYIEIASLQIELTEQQTRRWIEAALNAFLRMHKGQRKSSPSNGRRSSVE</sequence>
<dbReference type="STRING" id="633813.SAMN04488087_1331"/>
<gene>
    <name evidence="1" type="ORF">SAMN04488087_1331</name>
</gene>